<evidence type="ECO:0000313" key="10">
    <source>
        <dbReference type="Proteomes" id="UP000236291"/>
    </source>
</evidence>
<keyword evidence="2" id="KW-0813">Transport</keyword>
<keyword evidence="4" id="KW-0029">Amino-acid transport</keyword>
<proteinExistence type="predicted"/>
<evidence type="ECO:0000256" key="1">
    <source>
        <dbReference type="ARBA" id="ARBA00004141"/>
    </source>
</evidence>
<dbReference type="STRING" id="57577.A0A2K3NEP6"/>
<evidence type="ECO:0000256" key="7">
    <source>
        <dbReference type="SAM" id="Phobius"/>
    </source>
</evidence>
<dbReference type="Proteomes" id="UP000236291">
    <property type="component" value="Unassembled WGS sequence"/>
</dbReference>
<evidence type="ECO:0000313" key="9">
    <source>
        <dbReference type="EMBL" id="PNY01514.1"/>
    </source>
</evidence>
<keyword evidence="5 7" id="KW-1133">Transmembrane helix</keyword>
<dbReference type="InterPro" id="IPR013057">
    <property type="entry name" value="AA_transpt_TM"/>
</dbReference>
<keyword evidence="3 7" id="KW-0812">Transmembrane</keyword>
<reference evidence="9 10" key="2">
    <citation type="journal article" date="2017" name="Front. Plant Sci.">
        <title>Gene Classification and Mining of Molecular Markers Useful in Red Clover (Trifolium pratense) Breeding.</title>
        <authorList>
            <person name="Istvanek J."/>
            <person name="Dluhosova J."/>
            <person name="Dluhos P."/>
            <person name="Patkova L."/>
            <person name="Nedelnik J."/>
            <person name="Repkova J."/>
        </authorList>
    </citation>
    <scope>NUCLEOTIDE SEQUENCE [LARGE SCALE GENOMIC DNA]</scope>
    <source>
        <strain evidence="10">cv. Tatra</strain>
        <tissue evidence="9">Young leaves</tissue>
    </source>
</reference>
<gene>
    <name evidence="9" type="ORF">L195_g024813</name>
</gene>
<dbReference type="EMBL" id="ASHM01020203">
    <property type="protein sequence ID" value="PNY01514.1"/>
    <property type="molecule type" value="Genomic_DNA"/>
</dbReference>
<feature type="transmembrane region" description="Helical" evidence="7">
    <location>
        <begin position="12"/>
        <end position="32"/>
    </location>
</feature>
<organism evidence="9 10">
    <name type="scientific">Trifolium pratense</name>
    <name type="common">Red clover</name>
    <dbReference type="NCBI Taxonomy" id="57577"/>
    <lineage>
        <taxon>Eukaryota</taxon>
        <taxon>Viridiplantae</taxon>
        <taxon>Streptophyta</taxon>
        <taxon>Embryophyta</taxon>
        <taxon>Tracheophyta</taxon>
        <taxon>Spermatophyta</taxon>
        <taxon>Magnoliopsida</taxon>
        <taxon>eudicotyledons</taxon>
        <taxon>Gunneridae</taxon>
        <taxon>Pentapetalae</taxon>
        <taxon>rosids</taxon>
        <taxon>fabids</taxon>
        <taxon>Fabales</taxon>
        <taxon>Fabaceae</taxon>
        <taxon>Papilionoideae</taxon>
        <taxon>50 kb inversion clade</taxon>
        <taxon>NPAAA clade</taxon>
        <taxon>Hologalegina</taxon>
        <taxon>IRL clade</taxon>
        <taxon>Trifolieae</taxon>
        <taxon>Trifolium</taxon>
    </lineage>
</organism>
<sequence length="96" mass="10005">MVGAGIMSIPATMKVLGIIPGLIVILSVAVITDLTVEFMLRFTSSGKAVTYAGMVGESFGSVGSLAVKICVITTNLGVLIVYFIILGESPQIRSQQ</sequence>
<evidence type="ECO:0000256" key="6">
    <source>
        <dbReference type="ARBA" id="ARBA00023136"/>
    </source>
</evidence>
<dbReference type="PANTHER" id="PTHR22950:SF289">
    <property type="entry name" value="AMINO ACID TRANSPORTER AVT6C-LIKE"/>
    <property type="match status" value="1"/>
</dbReference>
<evidence type="ECO:0000256" key="3">
    <source>
        <dbReference type="ARBA" id="ARBA00022692"/>
    </source>
</evidence>
<dbReference type="PANTHER" id="PTHR22950">
    <property type="entry name" value="AMINO ACID TRANSPORTER"/>
    <property type="match status" value="1"/>
</dbReference>
<dbReference type="AlphaFoldDB" id="A0A2K3NEP6"/>
<evidence type="ECO:0000259" key="8">
    <source>
        <dbReference type="Pfam" id="PF01490"/>
    </source>
</evidence>
<feature type="transmembrane region" description="Helical" evidence="7">
    <location>
        <begin position="65"/>
        <end position="86"/>
    </location>
</feature>
<name>A0A2K3NEP6_TRIPR</name>
<dbReference type="GO" id="GO:0031090">
    <property type="term" value="C:organelle membrane"/>
    <property type="evidence" value="ECO:0007669"/>
    <property type="project" value="UniProtKB-ARBA"/>
</dbReference>
<protein>
    <submittedName>
        <fullName evidence="9">Putative sodium-coupled neutral amino acid transporter 6-like protein</fullName>
    </submittedName>
</protein>
<comment type="subcellular location">
    <subcellularLocation>
        <location evidence="1">Membrane</location>
        <topology evidence="1">Multi-pass membrane protein</topology>
    </subcellularLocation>
</comment>
<evidence type="ECO:0000256" key="2">
    <source>
        <dbReference type="ARBA" id="ARBA00022448"/>
    </source>
</evidence>
<comment type="caution">
    <text evidence="9">The sequence shown here is derived from an EMBL/GenBank/DDBJ whole genome shotgun (WGS) entry which is preliminary data.</text>
</comment>
<dbReference type="Pfam" id="PF01490">
    <property type="entry name" value="Aa_trans"/>
    <property type="match status" value="1"/>
</dbReference>
<evidence type="ECO:0000256" key="5">
    <source>
        <dbReference type="ARBA" id="ARBA00022989"/>
    </source>
</evidence>
<dbReference type="GO" id="GO:0015179">
    <property type="term" value="F:L-amino acid transmembrane transporter activity"/>
    <property type="evidence" value="ECO:0007669"/>
    <property type="project" value="TreeGrafter"/>
</dbReference>
<reference evidence="9 10" key="1">
    <citation type="journal article" date="2014" name="Am. J. Bot.">
        <title>Genome assembly and annotation for red clover (Trifolium pratense; Fabaceae).</title>
        <authorList>
            <person name="Istvanek J."/>
            <person name="Jaros M."/>
            <person name="Krenek A."/>
            <person name="Repkova J."/>
        </authorList>
    </citation>
    <scope>NUCLEOTIDE SEQUENCE [LARGE SCALE GENOMIC DNA]</scope>
    <source>
        <strain evidence="10">cv. Tatra</strain>
        <tissue evidence="9">Young leaves</tissue>
    </source>
</reference>
<keyword evidence="6 7" id="KW-0472">Membrane</keyword>
<evidence type="ECO:0000256" key="4">
    <source>
        <dbReference type="ARBA" id="ARBA00022970"/>
    </source>
</evidence>
<accession>A0A2K3NEP6</accession>
<feature type="domain" description="Amino acid transporter transmembrane" evidence="8">
    <location>
        <begin position="1"/>
        <end position="89"/>
    </location>
</feature>